<feature type="region of interest" description="Disordered" evidence="3">
    <location>
        <begin position="44"/>
        <end position="64"/>
    </location>
</feature>
<dbReference type="EnsemblMetazoa" id="Aqu2.1.16459_001">
    <property type="protein sequence ID" value="Aqu2.1.16459_001"/>
    <property type="gene ID" value="Aqu2.1.16459"/>
</dbReference>
<dbReference type="GO" id="GO:0008017">
    <property type="term" value="F:microtubule binding"/>
    <property type="evidence" value="ECO:0007669"/>
    <property type="project" value="InterPro"/>
</dbReference>
<evidence type="ECO:0000256" key="3">
    <source>
        <dbReference type="SAM" id="MobiDB-lite"/>
    </source>
</evidence>
<name>I1EZY3_AMPQE</name>
<evidence type="ECO:0000256" key="2">
    <source>
        <dbReference type="ARBA" id="ARBA00022840"/>
    </source>
</evidence>
<dbReference type="GO" id="GO:0005524">
    <property type="term" value="F:ATP binding"/>
    <property type="evidence" value="ECO:0007669"/>
    <property type="project" value="UniProtKB-KW"/>
</dbReference>
<dbReference type="AlphaFoldDB" id="I1EZY3"/>
<dbReference type="Gene3D" id="3.40.850.10">
    <property type="entry name" value="Kinesin motor domain"/>
    <property type="match status" value="1"/>
</dbReference>
<evidence type="ECO:0000256" key="1">
    <source>
        <dbReference type="ARBA" id="ARBA00022741"/>
    </source>
</evidence>
<feature type="domain" description="Kinesin motor" evidence="4">
    <location>
        <begin position="2"/>
        <end position="32"/>
    </location>
</feature>
<dbReference type="GO" id="GO:0007018">
    <property type="term" value="P:microtubule-based movement"/>
    <property type="evidence" value="ECO:0007669"/>
    <property type="project" value="InterPro"/>
</dbReference>
<reference evidence="5" key="1">
    <citation type="submission" date="2017-05" db="UniProtKB">
        <authorList>
            <consortium name="EnsemblMetazoa"/>
        </authorList>
    </citation>
    <scope>IDENTIFICATION</scope>
</reference>
<dbReference type="STRING" id="400682.I1EZY3"/>
<dbReference type="InterPro" id="IPR027417">
    <property type="entry name" value="P-loop_NTPase"/>
</dbReference>
<organism evidence="5">
    <name type="scientific">Amphimedon queenslandica</name>
    <name type="common">Sponge</name>
    <dbReference type="NCBI Taxonomy" id="400682"/>
    <lineage>
        <taxon>Eukaryota</taxon>
        <taxon>Metazoa</taxon>
        <taxon>Porifera</taxon>
        <taxon>Demospongiae</taxon>
        <taxon>Heteroscleromorpha</taxon>
        <taxon>Haplosclerida</taxon>
        <taxon>Niphatidae</taxon>
        <taxon>Amphimedon</taxon>
    </lineage>
</organism>
<protein>
    <recommendedName>
        <fullName evidence="4">Kinesin motor domain-containing protein</fullName>
    </recommendedName>
</protein>
<dbReference type="Pfam" id="PF00225">
    <property type="entry name" value="Kinesin"/>
    <property type="match status" value="1"/>
</dbReference>
<dbReference type="InterPro" id="IPR036961">
    <property type="entry name" value="Kinesin_motor_dom_sf"/>
</dbReference>
<sequence>MQKVFEDTRPIIASYADGYNVCIIAYGQTGGGVGKTGLGGGLGHGKWPGKTGLPRTGASPIFME</sequence>
<dbReference type="HOGENOM" id="CLU_2869482_0_0_1"/>
<dbReference type="EnsemblMetazoa" id="Aqu2.1.16460_001">
    <property type="protein sequence ID" value="Aqu2.1.16460_001"/>
    <property type="gene ID" value="Aqu2.1.16460"/>
</dbReference>
<evidence type="ECO:0000259" key="4">
    <source>
        <dbReference type="Pfam" id="PF00225"/>
    </source>
</evidence>
<dbReference type="GO" id="GO:0003777">
    <property type="term" value="F:microtubule motor activity"/>
    <property type="evidence" value="ECO:0007669"/>
    <property type="project" value="InterPro"/>
</dbReference>
<dbReference type="SUPFAM" id="SSF52540">
    <property type="entry name" value="P-loop containing nucleoside triphosphate hydrolases"/>
    <property type="match status" value="1"/>
</dbReference>
<accession>I1EZY3</accession>
<evidence type="ECO:0000313" key="5">
    <source>
        <dbReference type="EnsemblMetazoa" id="Aqu2.1.16460_001"/>
    </source>
</evidence>
<keyword evidence="2" id="KW-0067">ATP-binding</keyword>
<dbReference type="InterPro" id="IPR001752">
    <property type="entry name" value="Kinesin_motor_dom"/>
</dbReference>
<keyword evidence="1" id="KW-0547">Nucleotide-binding</keyword>
<proteinExistence type="predicted"/>